<protein>
    <submittedName>
        <fullName evidence="1">(rape) hypothetical protein</fullName>
    </submittedName>
</protein>
<reference evidence="1" key="1">
    <citation type="submission" date="2021-01" db="EMBL/GenBank/DDBJ databases">
        <authorList>
            <consortium name="Genoscope - CEA"/>
            <person name="William W."/>
        </authorList>
    </citation>
    <scope>NUCLEOTIDE SEQUENCE</scope>
</reference>
<name>A0A817ASQ3_BRANA</name>
<proteinExistence type="predicted"/>
<organism evidence="1">
    <name type="scientific">Brassica napus</name>
    <name type="common">Rape</name>
    <dbReference type="NCBI Taxonomy" id="3708"/>
    <lineage>
        <taxon>Eukaryota</taxon>
        <taxon>Viridiplantae</taxon>
        <taxon>Streptophyta</taxon>
        <taxon>Embryophyta</taxon>
        <taxon>Tracheophyta</taxon>
        <taxon>Spermatophyta</taxon>
        <taxon>Magnoliopsida</taxon>
        <taxon>eudicotyledons</taxon>
        <taxon>Gunneridae</taxon>
        <taxon>Pentapetalae</taxon>
        <taxon>rosids</taxon>
        <taxon>malvids</taxon>
        <taxon>Brassicales</taxon>
        <taxon>Brassicaceae</taxon>
        <taxon>Brassiceae</taxon>
        <taxon>Brassica</taxon>
    </lineage>
</organism>
<dbReference type="EMBL" id="HG994364">
    <property type="protein sequence ID" value="CAF2308605.1"/>
    <property type="molecule type" value="Genomic_DNA"/>
</dbReference>
<gene>
    <name evidence="1" type="ORF">DARMORV10_A10P01540.1</name>
</gene>
<sequence length="67" mass="7356">MSLRATTSSRLGYPITIYDWLEDSGGCMLALIDDDGCFGVWSFSVGGLSVQIKPSVESFCWREKVSS</sequence>
<dbReference type="AlphaFoldDB" id="A0A817ASQ3"/>
<evidence type="ECO:0000313" key="1">
    <source>
        <dbReference type="EMBL" id="CAF2308605.1"/>
    </source>
</evidence>
<accession>A0A817ASQ3</accession>
<dbReference type="Proteomes" id="UP001295469">
    <property type="component" value="Chromosome A10"/>
</dbReference>